<evidence type="ECO:0000256" key="5">
    <source>
        <dbReference type="ARBA" id="ARBA00023274"/>
    </source>
</evidence>
<evidence type="ECO:0000256" key="1">
    <source>
        <dbReference type="ARBA" id="ARBA00006471"/>
    </source>
</evidence>
<dbReference type="PROSITE" id="PS00053">
    <property type="entry name" value="RIBOSOMAL_S8"/>
    <property type="match status" value="1"/>
</dbReference>
<dbReference type="PANTHER" id="PTHR11758">
    <property type="entry name" value="40S RIBOSOMAL PROTEIN S15A"/>
    <property type="match status" value="1"/>
</dbReference>
<name>A0A315ZX33_9FIRM</name>
<evidence type="ECO:0000256" key="3">
    <source>
        <dbReference type="ARBA" id="ARBA00022884"/>
    </source>
</evidence>
<sequence>MTMSDPIADMLTRIRNANTAKHDTVDVPASKMKIAIAEILLNEGYITKYDIVEDGNFKTIHIALKYGADKSEKVISGLKRISKPGLRVYANSADIPKVLGGLGTAIISTNKGVITDKDAKKLGVGGEVLCFVW</sequence>
<evidence type="ECO:0000256" key="2">
    <source>
        <dbReference type="ARBA" id="ARBA00022730"/>
    </source>
</evidence>
<keyword evidence="4 8" id="KW-0689">Ribosomal protein</keyword>
<evidence type="ECO:0000256" key="4">
    <source>
        <dbReference type="ARBA" id="ARBA00022980"/>
    </source>
</evidence>
<dbReference type="Gene3D" id="3.30.1490.10">
    <property type="match status" value="1"/>
</dbReference>
<protein>
    <recommendedName>
        <fullName evidence="6 8">Small ribosomal subunit protein uS8</fullName>
    </recommendedName>
</protein>
<comment type="similarity">
    <text evidence="1 8 9">Belongs to the universal ribosomal protein uS8 family.</text>
</comment>
<dbReference type="GO" id="GO:0006412">
    <property type="term" value="P:translation"/>
    <property type="evidence" value="ECO:0007669"/>
    <property type="project" value="UniProtKB-UniRule"/>
</dbReference>
<evidence type="ECO:0000313" key="11">
    <source>
        <dbReference type="Proteomes" id="UP000254051"/>
    </source>
</evidence>
<gene>
    <name evidence="8" type="primary">rpsH</name>
    <name evidence="10" type="ORF">SAMN05216529_107149</name>
</gene>
<comment type="function">
    <text evidence="8">One of the primary rRNA binding proteins, it binds directly to 16S rRNA central domain where it helps coordinate assembly of the platform of the 30S subunit.</text>
</comment>
<dbReference type="HAMAP" id="MF_01302_B">
    <property type="entry name" value="Ribosomal_uS8_B"/>
    <property type="match status" value="1"/>
</dbReference>
<dbReference type="GO" id="GO:0005840">
    <property type="term" value="C:ribosome"/>
    <property type="evidence" value="ECO:0007669"/>
    <property type="project" value="UniProtKB-KW"/>
</dbReference>
<dbReference type="InterPro" id="IPR035987">
    <property type="entry name" value="Ribosomal_uS8_sf"/>
</dbReference>
<dbReference type="GO" id="GO:0003735">
    <property type="term" value="F:structural constituent of ribosome"/>
    <property type="evidence" value="ECO:0007669"/>
    <property type="project" value="InterPro"/>
</dbReference>
<dbReference type="AlphaFoldDB" id="A0A315ZX33"/>
<proteinExistence type="inferred from homology"/>
<dbReference type="RefSeq" id="WP_109711806.1">
    <property type="nucleotide sequence ID" value="NZ_QGDS01000007.1"/>
</dbReference>
<organism evidence="10 11">
    <name type="scientific">Faecalicatena contorta</name>
    <dbReference type="NCBI Taxonomy" id="39482"/>
    <lineage>
        <taxon>Bacteria</taxon>
        <taxon>Bacillati</taxon>
        <taxon>Bacillota</taxon>
        <taxon>Clostridia</taxon>
        <taxon>Lachnospirales</taxon>
        <taxon>Lachnospiraceae</taxon>
        <taxon>Faecalicatena</taxon>
    </lineage>
</organism>
<dbReference type="GO" id="GO:0019843">
    <property type="term" value="F:rRNA binding"/>
    <property type="evidence" value="ECO:0007669"/>
    <property type="project" value="UniProtKB-UniRule"/>
</dbReference>
<evidence type="ECO:0000313" key="10">
    <source>
        <dbReference type="EMBL" id="SUQ14694.1"/>
    </source>
</evidence>
<accession>A0A315ZX33</accession>
<dbReference type="EMBL" id="UHJJ01000007">
    <property type="protein sequence ID" value="SUQ14694.1"/>
    <property type="molecule type" value="Genomic_DNA"/>
</dbReference>
<keyword evidence="2 8" id="KW-0699">rRNA-binding</keyword>
<dbReference type="GO" id="GO:1990904">
    <property type="term" value="C:ribonucleoprotein complex"/>
    <property type="evidence" value="ECO:0007669"/>
    <property type="project" value="UniProtKB-KW"/>
</dbReference>
<evidence type="ECO:0000256" key="6">
    <source>
        <dbReference type="ARBA" id="ARBA00035258"/>
    </source>
</evidence>
<dbReference type="InterPro" id="IPR000630">
    <property type="entry name" value="Ribosomal_uS8"/>
</dbReference>
<dbReference type="NCBIfam" id="NF001109">
    <property type="entry name" value="PRK00136.1"/>
    <property type="match status" value="1"/>
</dbReference>
<dbReference type="InterPro" id="IPR047863">
    <property type="entry name" value="Ribosomal_uS8_CS"/>
</dbReference>
<keyword evidence="3 8" id="KW-0694">RNA-binding</keyword>
<evidence type="ECO:0000256" key="8">
    <source>
        <dbReference type="HAMAP-Rule" id="MF_01302"/>
    </source>
</evidence>
<dbReference type="OrthoDB" id="9802617at2"/>
<dbReference type="FunFam" id="3.30.1490.10:FF:000001">
    <property type="entry name" value="30S ribosomal protein S8"/>
    <property type="match status" value="1"/>
</dbReference>
<reference evidence="11" key="1">
    <citation type="submission" date="2017-07" db="EMBL/GenBank/DDBJ databases">
        <authorList>
            <person name="Varghese N."/>
            <person name="Submissions S."/>
        </authorList>
    </citation>
    <scope>NUCLEOTIDE SEQUENCE [LARGE SCALE GENOMIC DNA]</scope>
    <source>
        <strain evidence="11">NLAE-zl-C134</strain>
    </source>
</reference>
<keyword evidence="5 8" id="KW-0687">Ribonucleoprotein</keyword>
<dbReference type="FunFam" id="3.30.1370.30:FF:000002">
    <property type="entry name" value="30S ribosomal protein S8"/>
    <property type="match status" value="1"/>
</dbReference>
<dbReference type="SUPFAM" id="SSF56047">
    <property type="entry name" value="Ribosomal protein S8"/>
    <property type="match status" value="1"/>
</dbReference>
<comment type="subunit">
    <text evidence="7 8">Part of the 30S ribosomal subunit. Contacts proteins S5 and S12.</text>
</comment>
<keyword evidence="11" id="KW-1185">Reference proteome</keyword>
<dbReference type="GO" id="GO:0005737">
    <property type="term" value="C:cytoplasm"/>
    <property type="evidence" value="ECO:0007669"/>
    <property type="project" value="UniProtKB-ARBA"/>
</dbReference>
<dbReference type="Gene3D" id="3.30.1370.30">
    <property type="match status" value="1"/>
</dbReference>
<dbReference type="Pfam" id="PF00410">
    <property type="entry name" value="Ribosomal_S8"/>
    <property type="match status" value="1"/>
</dbReference>
<evidence type="ECO:0000256" key="9">
    <source>
        <dbReference type="RuleBase" id="RU003660"/>
    </source>
</evidence>
<evidence type="ECO:0000256" key="7">
    <source>
        <dbReference type="ARBA" id="ARBA00046740"/>
    </source>
</evidence>
<dbReference type="Proteomes" id="UP000254051">
    <property type="component" value="Unassembled WGS sequence"/>
</dbReference>